<sequence>MSPQQQNEENNQDNSKKGDQNQTTEEEKKKHEEDEFKTNYHIFVETIFESPNLSQEIRNNIMKDLGELKSGNGTDEPQRRSSLKSSNSRSTKGEKLYFTKCDDETGDKGPEYIYQHRLAVELLVKALSDHSYQIITRFMPPYCSTVTFYKDTIGFVTVSALKPEFELDITTHGKERNIHLTVGAIHTLMQAYKDTIVLHRSKTAVEGLEGPVENPRDIKAHQEALEKRQKIQTEEKKNHATISKLSEYNQMFIRIEGKSPEFSPKTILEYGRADTPSQTDSGVFLKLFRQLYLRCIEDPRLLIHRLLIDSKINFSEGPGAVWNDYFHYTHDGKYAHNTRIIEGELSGRLNWFGRRLATISLNATNVIISAAIALFSSAKGVSQTGLIVSGAVLLGFRLWQNLWSYFITSCTFENIENNDFRMRNIPQANTLFGLRKRNLQLFLAMISPITRIDASGFKNTYIDIARTGVLEVSDTAPAEIIYFAGYVTSALETKNSTIAAWIPFDTDRITYPSNDKIREMSLIKNTFRLRHPGKLEWSTTPRDSKKKASDEDPKKKASDEDPKKKASDEDPKKKPSGEDPKKKASTGEQSAELKDEQVLSRRLVLRRDGDILELPERLCMYGKTWEYLVG</sequence>
<evidence type="ECO:0000256" key="1">
    <source>
        <dbReference type="SAM" id="MobiDB-lite"/>
    </source>
</evidence>
<feature type="compositionally biased region" description="Basic and acidic residues" evidence="1">
    <location>
        <begin position="14"/>
        <end position="36"/>
    </location>
</feature>
<reference evidence="2 3" key="1">
    <citation type="submission" date="2014-02" db="EMBL/GenBank/DDBJ databases">
        <title>The genome sequence of the entomopathogenic fungus Metarhizium robertsii ARSEF 2575.</title>
        <authorList>
            <person name="Giuliano Garisto Donzelli B."/>
            <person name="Roe B.A."/>
            <person name="Macmil S.L."/>
            <person name="Krasnoff S.B."/>
            <person name="Gibson D.M."/>
        </authorList>
    </citation>
    <scope>NUCLEOTIDE SEQUENCE [LARGE SCALE GENOMIC DNA]</scope>
    <source>
        <strain evidence="2 3">ARSEF 2575</strain>
    </source>
</reference>
<feature type="region of interest" description="Disordered" evidence="1">
    <location>
        <begin position="534"/>
        <end position="600"/>
    </location>
</feature>
<gene>
    <name evidence="2" type="ORF">X797_011867</name>
</gene>
<feature type="region of interest" description="Disordered" evidence="1">
    <location>
        <begin position="1"/>
        <end position="36"/>
    </location>
</feature>
<feature type="compositionally biased region" description="Basic and acidic residues" evidence="1">
    <location>
        <begin position="542"/>
        <end position="582"/>
    </location>
</feature>
<proteinExistence type="predicted"/>
<name>A0A014MV70_9HYPO</name>
<feature type="compositionally biased region" description="Basic and acidic residues" evidence="1">
    <location>
        <begin position="591"/>
        <end position="600"/>
    </location>
</feature>
<dbReference type="EMBL" id="JELW01000108">
    <property type="protein sequence ID" value="EXU95054.1"/>
    <property type="molecule type" value="Genomic_DNA"/>
</dbReference>
<dbReference type="AlphaFoldDB" id="A0A014MV70"/>
<comment type="caution">
    <text evidence="2">The sequence shown here is derived from an EMBL/GenBank/DDBJ whole genome shotgun (WGS) entry which is preliminary data.</text>
</comment>
<dbReference type="eggNOG" id="ENOG502RN5M">
    <property type="taxonomic scope" value="Eukaryota"/>
</dbReference>
<evidence type="ECO:0000313" key="3">
    <source>
        <dbReference type="Proteomes" id="UP000030151"/>
    </source>
</evidence>
<protein>
    <submittedName>
        <fullName evidence="2">Uncharacterized protein</fullName>
    </submittedName>
</protein>
<organism evidence="2 3">
    <name type="scientific">Metarhizium robertsii</name>
    <dbReference type="NCBI Taxonomy" id="568076"/>
    <lineage>
        <taxon>Eukaryota</taxon>
        <taxon>Fungi</taxon>
        <taxon>Dikarya</taxon>
        <taxon>Ascomycota</taxon>
        <taxon>Pezizomycotina</taxon>
        <taxon>Sordariomycetes</taxon>
        <taxon>Hypocreomycetidae</taxon>
        <taxon>Hypocreales</taxon>
        <taxon>Clavicipitaceae</taxon>
        <taxon>Metarhizium</taxon>
    </lineage>
</organism>
<dbReference type="HOGENOM" id="CLU_446232_0_0_1"/>
<feature type="compositionally biased region" description="Low complexity" evidence="1">
    <location>
        <begin position="1"/>
        <end position="13"/>
    </location>
</feature>
<dbReference type="Proteomes" id="UP000030151">
    <property type="component" value="Unassembled WGS sequence"/>
</dbReference>
<accession>A0A014MV70</accession>
<feature type="region of interest" description="Disordered" evidence="1">
    <location>
        <begin position="66"/>
        <end position="91"/>
    </location>
</feature>
<evidence type="ECO:0000313" key="2">
    <source>
        <dbReference type="EMBL" id="EXU95054.1"/>
    </source>
</evidence>
<dbReference type="OrthoDB" id="5152720at2759"/>